<keyword evidence="3" id="KW-0028">Amino-acid biosynthesis</keyword>
<name>A0A8K0UTJ4_9AGAR</name>
<dbReference type="GO" id="GO:0055129">
    <property type="term" value="P:L-proline biosynthetic process"/>
    <property type="evidence" value="ECO:0007669"/>
    <property type="project" value="UniProtKB-UniPathway"/>
</dbReference>
<dbReference type="AlphaFoldDB" id="A0A8K0UTJ4"/>
<comment type="similarity">
    <text evidence="9">Belongs to the gamma-glutamyl phosphate reductase family.</text>
</comment>
<evidence type="ECO:0000256" key="11">
    <source>
        <dbReference type="ARBA" id="ARBA00077451"/>
    </source>
</evidence>
<dbReference type="InterPro" id="IPR015590">
    <property type="entry name" value="Aldehyde_DH_dom"/>
</dbReference>
<dbReference type="PANTHER" id="PTHR11063:SF8">
    <property type="entry name" value="DELTA-1-PYRROLINE-5-CARBOXYLATE SYNTHASE"/>
    <property type="match status" value="1"/>
</dbReference>
<evidence type="ECO:0000256" key="1">
    <source>
        <dbReference type="ARBA" id="ARBA00004985"/>
    </source>
</evidence>
<feature type="coiled-coil region" evidence="12">
    <location>
        <begin position="36"/>
        <end position="63"/>
    </location>
</feature>
<gene>
    <name evidence="14" type="ORF">BXZ70DRAFT_888307</name>
</gene>
<protein>
    <recommendedName>
        <fullName evidence="2">glutamate-5-semialdehyde dehydrogenase</fullName>
        <ecNumber evidence="2">1.2.1.41</ecNumber>
    </recommendedName>
    <alternativeName>
        <fullName evidence="11">Glutamate-5-semialdehyde dehydrogenase</fullName>
    </alternativeName>
    <alternativeName>
        <fullName evidence="10">Glutamyl-gamma-semialdehyde dehydrogenase</fullName>
    </alternativeName>
</protein>
<comment type="caution">
    <text evidence="14">The sequence shown here is derived from an EMBL/GenBank/DDBJ whole genome shotgun (WGS) entry which is preliminary data.</text>
</comment>
<evidence type="ECO:0000256" key="10">
    <source>
        <dbReference type="ARBA" id="ARBA00075718"/>
    </source>
</evidence>
<evidence type="ECO:0000256" key="4">
    <source>
        <dbReference type="ARBA" id="ARBA00022650"/>
    </source>
</evidence>
<evidence type="ECO:0000256" key="9">
    <source>
        <dbReference type="ARBA" id="ARBA00060997"/>
    </source>
</evidence>
<dbReference type="Gene3D" id="3.40.605.10">
    <property type="entry name" value="Aldehyde Dehydrogenase, Chain A, domain 1"/>
    <property type="match status" value="1"/>
</dbReference>
<dbReference type="SUPFAM" id="SSF53720">
    <property type="entry name" value="ALDH-like"/>
    <property type="match status" value="1"/>
</dbReference>
<keyword evidence="15" id="KW-1185">Reference proteome</keyword>
<dbReference type="Gene3D" id="3.40.309.10">
    <property type="entry name" value="Aldehyde Dehydrogenase, Chain A, domain 2"/>
    <property type="match status" value="1"/>
</dbReference>
<dbReference type="InterPro" id="IPR012134">
    <property type="entry name" value="Glu-5-SA_DH"/>
</dbReference>
<comment type="catalytic activity">
    <reaction evidence="7">
        <text>L-glutamate 5-semialdehyde + phosphate + NADP(+) = L-glutamyl 5-phosphate + NADPH + H(+)</text>
        <dbReference type="Rhea" id="RHEA:19541"/>
        <dbReference type="ChEBI" id="CHEBI:15378"/>
        <dbReference type="ChEBI" id="CHEBI:43474"/>
        <dbReference type="ChEBI" id="CHEBI:57783"/>
        <dbReference type="ChEBI" id="CHEBI:58066"/>
        <dbReference type="ChEBI" id="CHEBI:58274"/>
        <dbReference type="ChEBI" id="CHEBI:58349"/>
        <dbReference type="EC" id="1.2.1.41"/>
    </reaction>
</comment>
<organism evidence="14 15">
    <name type="scientific">Cristinia sonorae</name>
    <dbReference type="NCBI Taxonomy" id="1940300"/>
    <lineage>
        <taxon>Eukaryota</taxon>
        <taxon>Fungi</taxon>
        <taxon>Dikarya</taxon>
        <taxon>Basidiomycota</taxon>
        <taxon>Agaricomycotina</taxon>
        <taxon>Agaricomycetes</taxon>
        <taxon>Agaricomycetidae</taxon>
        <taxon>Agaricales</taxon>
        <taxon>Pleurotineae</taxon>
        <taxon>Stephanosporaceae</taxon>
        <taxon>Cristinia</taxon>
    </lineage>
</organism>
<dbReference type="NCBIfam" id="TIGR00407">
    <property type="entry name" value="proA"/>
    <property type="match status" value="1"/>
</dbReference>
<evidence type="ECO:0000256" key="8">
    <source>
        <dbReference type="ARBA" id="ARBA00059423"/>
    </source>
</evidence>
<keyword evidence="4" id="KW-0641">Proline biosynthesis</keyword>
<dbReference type="OrthoDB" id="1934954at2759"/>
<dbReference type="NCBIfam" id="NF001221">
    <property type="entry name" value="PRK00197.1"/>
    <property type="match status" value="1"/>
</dbReference>
<dbReference type="InterPro" id="IPR016162">
    <property type="entry name" value="Ald_DH_N"/>
</dbReference>
<dbReference type="EC" id="1.2.1.41" evidence="2"/>
<evidence type="ECO:0000259" key="13">
    <source>
        <dbReference type="Pfam" id="PF00171"/>
    </source>
</evidence>
<comment type="function">
    <text evidence="8">Catalyzes the NADPH dependent reduction of L-gamma-glutamyl 5-phosphate into L-glutamate 5-semialdehyde and phosphate. The product spontaneously undergoes cyclization to form 1-pyrroline-5-carboxylate.</text>
</comment>
<evidence type="ECO:0000256" key="2">
    <source>
        <dbReference type="ARBA" id="ARBA00013002"/>
    </source>
</evidence>
<comment type="pathway">
    <text evidence="1">Amino-acid biosynthesis; L-proline biosynthesis; L-glutamate 5-semialdehyde from L-glutamate: step 2/2.</text>
</comment>
<evidence type="ECO:0000256" key="5">
    <source>
        <dbReference type="ARBA" id="ARBA00022857"/>
    </source>
</evidence>
<dbReference type="PANTHER" id="PTHR11063">
    <property type="entry name" value="GLUTAMATE SEMIALDEHYDE DEHYDROGENASE"/>
    <property type="match status" value="1"/>
</dbReference>
<dbReference type="InterPro" id="IPR020593">
    <property type="entry name" value="G-glutamylP_reductase_CS"/>
</dbReference>
<keyword evidence="5" id="KW-0521">NADP</keyword>
<dbReference type="PIRSF" id="PIRSF000151">
    <property type="entry name" value="GPR"/>
    <property type="match status" value="1"/>
</dbReference>
<dbReference type="FunFam" id="3.40.309.10:FF:000006">
    <property type="entry name" value="Gamma-glutamyl phosphate reductase"/>
    <property type="match status" value="1"/>
</dbReference>
<proteinExistence type="inferred from homology"/>
<dbReference type="InterPro" id="IPR016161">
    <property type="entry name" value="Ald_DH/histidinol_DH"/>
</dbReference>
<dbReference type="Proteomes" id="UP000813824">
    <property type="component" value="Unassembled WGS sequence"/>
</dbReference>
<reference evidence="14" key="1">
    <citation type="journal article" date="2021" name="New Phytol.">
        <title>Evolutionary innovations through gain and loss of genes in the ectomycorrhizal Boletales.</title>
        <authorList>
            <person name="Wu G."/>
            <person name="Miyauchi S."/>
            <person name="Morin E."/>
            <person name="Kuo A."/>
            <person name="Drula E."/>
            <person name="Varga T."/>
            <person name="Kohler A."/>
            <person name="Feng B."/>
            <person name="Cao Y."/>
            <person name="Lipzen A."/>
            <person name="Daum C."/>
            <person name="Hundley H."/>
            <person name="Pangilinan J."/>
            <person name="Johnson J."/>
            <person name="Barry K."/>
            <person name="LaButti K."/>
            <person name="Ng V."/>
            <person name="Ahrendt S."/>
            <person name="Min B."/>
            <person name="Choi I.G."/>
            <person name="Park H."/>
            <person name="Plett J.M."/>
            <person name="Magnuson J."/>
            <person name="Spatafora J.W."/>
            <person name="Nagy L.G."/>
            <person name="Henrissat B."/>
            <person name="Grigoriev I.V."/>
            <person name="Yang Z.L."/>
            <person name="Xu J."/>
            <person name="Martin F.M."/>
        </authorList>
    </citation>
    <scope>NUCLEOTIDE SEQUENCE</scope>
    <source>
        <strain evidence="14">KKN 215</strain>
    </source>
</reference>
<accession>A0A8K0UTJ4</accession>
<evidence type="ECO:0000256" key="7">
    <source>
        <dbReference type="ARBA" id="ARBA00049024"/>
    </source>
</evidence>
<dbReference type="GO" id="GO:0004350">
    <property type="term" value="F:glutamate-5-semialdehyde dehydrogenase activity"/>
    <property type="evidence" value="ECO:0007669"/>
    <property type="project" value="UniProtKB-EC"/>
</dbReference>
<dbReference type="HAMAP" id="MF_00412">
    <property type="entry name" value="ProA"/>
    <property type="match status" value="1"/>
</dbReference>
<evidence type="ECO:0000256" key="12">
    <source>
        <dbReference type="SAM" id="Coils"/>
    </source>
</evidence>
<dbReference type="UniPathway" id="UPA00098">
    <property type="reaction ID" value="UER00360"/>
</dbReference>
<evidence type="ECO:0000313" key="15">
    <source>
        <dbReference type="Proteomes" id="UP000813824"/>
    </source>
</evidence>
<feature type="domain" description="Aldehyde dehydrogenase" evidence="13">
    <location>
        <begin position="16"/>
        <end position="295"/>
    </location>
</feature>
<evidence type="ECO:0000256" key="3">
    <source>
        <dbReference type="ARBA" id="ARBA00022605"/>
    </source>
</evidence>
<keyword evidence="6" id="KW-0560">Oxidoreductase</keyword>
<dbReference type="PROSITE" id="PS01223">
    <property type="entry name" value="PROA"/>
    <property type="match status" value="1"/>
</dbReference>
<dbReference type="EMBL" id="JAEVFJ010000006">
    <property type="protein sequence ID" value="KAH8103868.1"/>
    <property type="molecule type" value="Genomic_DNA"/>
</dbReference>
<sequence>MDASSSSSLPSPEPYTAKTIAKAAKAAFENSQLIPLSERVKALHEIRKELENAKEAILEANKRDLEAAQHDVDAGRMSITLLKRLDLNKGDKWDSMLQGVTDVANLPDPTGVVSYASELDDELELYRVSCPIGVLLVIFEARPEVVVNIAALAIKSGNAAILKGGKESTETARQLSAAIQTALSRTSLPRTYIQAIQTRAEVSALLELDQYIDLVIPRGSNSLVRNIQHNTRIPVMGHADGLCAVYLDESADLEKAVRVVVDSKTDYPAACNSAETLVIHRSLLHTVWPEVARALVAADVQLLCDAASLSSISSLTPSIPKFTSHVHPVTPSAYITEHLSLTMAVLTVDTLHAAIQHINAHSSHHTDCIVTENELAASTFCRGVDSAGTFVNASTRFADGFRYGFGTEVGISTGRIHARGPVGLEGLATYKYMLRSKGDKGHVVAEFGSGDGKKKFKHAPIEATSVPF</sequence>
<dbReference type="GO" id="GO:0050661">
    <property type="term" value="F:NADP binding"/>
    <property type="evidence" value="ECO:0007669"/>
    <property type="project" value="InterPro"/>
</dbReference>
<evidence type="ECO:0000256" key="6">
    <source>
        <dbReference type="ARBA" id="ARBA00023002"/>
    </source>
</evidence>
<dbReference type="InterPro" id="IPR016163">
    <property type="entry name" value="Ald_DH_C"/>
</dbReference>
<keyword evidence="12" id="KW-0175">Coiled coil</keyword>
<dbReference type="Pfam" id="PF00171">
    <property type="entry name" value="Aldedh"/>
    <property type="match status" value="1"/>
</dbReference>
<evidence type="ECO:0000313" key="14">
    <source>
        <dbReference type="EMBL" id="KAH8103868.1"/>
    </source>
</evidence>
<dbReference type="InterPro" id="IPR000965">
    <property type="entry name" value="GPR_dom"/>
</dbReference>
<dbReference type="CDD" id="cd07079">
    <property type="entry name" value="ALDH_F18-19_ProA-GPR"/>
    <property type="match status" value="1"/>
</dbReference>